<accession>A0A0J7NIT6</accession>
<evidence type="ECO:0008006" key="3">
    <source>
        <dbReference type="Google" id="ProtNLM"/>
    </source>
</evidence>
<gene>
    <name evidence="1" type="ORF">RF55_7596</name>
</gene>
<dbReference type="InterPro" id="IPR004242">
    <property type="entry name" value="Transposase_21"/>
</dbReference>
<reference evidence="1 2" key="1">
    <citation type="submission" date="2015-04" db="EMBL/GenBank/DDBJ databases">
        <title>Lasius niger genome sequencing.</title>
        <authorList>
            <person name="Konorov E.A."/>
            <person name="Nikitin M.A."/>
            <person name="Kirill M.V."/>
            <person name="Chang P."/>
        </authorList>
    </citation>
    <scope>NUCLEOTIDE SEQUENCE [LARGE SCALE GENOMIC DNA]</scope>
    <source>
        <tissue evidence="1">Whole</tissue>
    </source>
</reference>
<dbReference type="Proteomes" id="UP000036403">
    <property type="component" value="Unassembled WGS sequence"/>
</dbReference>
<dbReference type="OrthoDB" id="7699931at2759"/>
<keyword evidence="2" id="KW-1185">Reference proteome</keyword>
<comment type="caution">
    <text evidence="1">The sequence shown here is derived from an EMBL/GenBank/DDBJ whole genome shotgun (WGS) entry which is preliminary data.</text>
</comment>
<sequence length="873" mass="100932">MWYPLLHQVPYQNHRPHCPWKQMPVLHGRNEVGEFYPNNRSETSETTHSAPTYCDVVTSPPLHNQGTSSLDFEEPSHISLDCAHHSSEESSSIIDSESSFAHSEGSYRRSSSDNESVLNIQNIQCLEDLDDDHLSFDGSNLLSSDEEESEVNCKLYEGCSKTVNEAVLDLMENYHTNRESKRSLYDNLLTFVKYLPQPNKMPKSLHQLLKFVEKQIPFKEKKYSYCSECLLFLENDDDPSSCEACGSRERKYFYGFSIAKQIKHYFECYNLADVIDRYQNERPPADGKLRDICDGSEYARVKVNSSYHLTLMWATDGIFISNSSTKSLYPVQFIVCEVPPHLRFSFVIVCSIWCDFRKPPMSTLMRPFIDSLCTIYAKGGVSWCHPTSKVQQLSSVVAPLASADAPVRADLLNMKSYNSKYACNTCEQKTEKITFTAEELAKRAKGKRIQRRRGFLFKEEPARLREEQRLKRQGQKAYQQGKAVKGVKGPSLLQIVPRLDLATFLVAEYMHTVCLGVVRHFLMLWIYVPGPWCIREYIDEIDNIIMNIRPPTSIGRLPRGTSDACRWKASEFRSWLLFYSLPIISKYMAFVYSQHWSLFVMSIYLLLKEEISPTDIDTAQTMLKLFVRDIGQLYREKHYLYNVHTLIHLPLYVRKWGPLWATSAFGFESYYGVLAHCIHGSKNPGKELVKNIKLVYGIQILRNKIALQSNVSENLSTDNHVQLMNKCLIKLSEVERHILHENGLLQQNICVFSRAKINREILTSLLYTAEKKRNNYTVQFFTNEPSFFCGYGEIKFFLSVSMRDNDSYVVIKVLNVNQRNIIYHHPSRTKVSHIIPVNNSEELLLIKVNNILCKVIRVTDYVCHHPNHYEKNM</sequence>
<dbReference type="EMBL" id="LBMM01004440">
    <property type="protein sequence ID" value="KMQ92420.1"/>
    <property type="molecule type" value="Genomic_DNA"/>
</dbReference>
<organism evidence="1 2">
    <name type="scientific">Lasius niger</name>
    <name type="common">Black garden ant</name>
    <dbReference type="NCBI Taxonomy" id="67767"/>
    <lineage>
        <taxon>Eukaryota</taxon>
        <taxon>Metazoa</taxon>
        <taxon>Ecdysozoa</taxon>
        <taxon>Arthropoda</taxon>
        <taxon>Hexapoda</taxon>
        <taxon>Insecta</taxon>
        <taxon>Pterygota</taxon>
        <taxon>Neoptera</taxon>
        <taxon>Endopterygota</taxon>
        <taxon>Hymenoptera</taxon>
        <taxon>Apocrita</taxon>
        <taxon>Aculeata</taxon>
        <taxon>Formicoidea</taxon>
        <taxon>Formicidae</taxon>
        <taxon>Formicinae</taxon>
        <taxon>Lasius</taxon>
        <taxon>Lasius</taxon>
    </lineage>
</organism>
<dbReference type="PANTHER" id="PTHR46579">
    <property type="entry name" value="F5/8 TYPE C DOMAIN-CONTAINING PROTEIN-RELATED"/>
    <property type="match status" value="1"/>
</dbReference>
<dbReference type="Pfam" id="PF02992">
    <property type="entry name" value="Transposase_21"/>
    <property type="match status" value="1"/>
</dbReference>
<protein>
    <recommendedName>
        <fullName evidence="3">Transposase domain-containing protein</fullName>
    </recommendedName>
</protein>
<name>A0A0J7NIT6_LASNI</name>
<dbReference type="AlphaFoldDB" id="A0A0J7NIT6"/>
<dbReference type="PaxDb" id="67767-A0A0J7NIT6"/>
<evidence type="ECO:0000313" key="2">
    <source>
        <dbReference type="Proteomes" id="UP000036403"/>
    </source>
</evidence>
<proteinExistence type="predicted"/>
<dbReference type="PANTHER" id="PTHR46579:SF1">
    <property type="entry name" value="F5_8 TYPE C DOMAIN-CONTAINING PROTEIN"/>
    <property type="match status" value="1"/>
</dbReference>
<evidence type="ECO:0000313" key="1">
    <source>
        <dbReference type="EMBL" id="KMQ92420.1"/>
    </source>
</evidence>
<dbReference type="STRING" id="67767.A0A0J7NIT6"/>